<dbReference type="EMBL" id="PSQE01000003">
    <property type="protein sequence ID" value="RHN65574.1"/>
    <property type="molecule type" value="Genomic_DNA"/>
</dbReference>
<evidence type="ECO:0000313" key="1">
    <source>
        <dbReference type="EMBL" id="RHN65574.1"/>
    </source>
</evidence>
<organism evidence="1">
    <name type="scientific">Medicago truncatula</name>
    <name type="common">Barrel medic</name>
    <name type="synonym">Medicago tribuloides</name>
    <dbReference type="NCBI Taxonomy" id="3880"/>
    <lineage>
        <taxon>Eukaryota</taxon>
        <taxon>Viridiplantae</taxon>
        <taxon>Streptophyta</taxon>
        <taxon>Embryophyta</taxon>
        <taxon>Tracheophyta</taxon>
        <taxon>Spermatophyta</taxon>
        <taxon>Magnoliopsida</taxon>
        <taxon>eudicotyledons</taxon>
        <taxon>Gunneridae</taxon>
        <taxon>Pentapetalae</taxon>
        <taxon>rosids</taxon>
        <taxon>fabids</taxon>
        <taxon>Fabales</taxon>
        <taxon>Fabaceae</taxon>
        <taxon>Papilionoideae</taxon>
        <taxon>50 kb inversion clade</taxon>
        <taxon>NPAAA clade</taxon>
        <taxon>Hologalegina</taxon>
        <taxon>IRL clade</taxon>
        <taxon>Trifolieae</taxon>
        <taxon>Medicago</taxon>
    </lineage>
</organism>
<dbReference type="Gramene" id="rna13427">
    <property type="protein sequence ID" value="RHN65574.1"/>
    <property type="gene ID" value="gene13427"/>
</dbReference>
<dbReference type="AlphaFoldDB" id="A0A396IMK3"/>
<gene>
    <name evidence="1" type="ORF">MtrunA17_Chr3g0081351</name>
</gene>
<protein>
    <submittedName>
        <fullName evidence="1">Uncharacterized protein</fullName>
    </submittedName>
</protein>
<comment type="caution">
    <text evidence="1">The sequence shown here is derived from an EMBL/GenBank/DDBJ whole genome shotgun (WGS) entry which is preliminary data.</text>
</comment>
<dbReference type="Proteomes" id="UP000265566">
    <property type="component" value="Chromosome 3"/>
</dbReference>
<reference evidence="1" key="1">
    <citation type="journal article" date="2018" name="Nat. Plants">
        <title>Whole-genome landscape of Medicago truncatula symbiotic genes.</title>
        <authorList>
            <person name="Pecrix Y."/>
            <person name="Gamas P."/>
            <person name="Carrere S."/>
        </authorList>
    </citation>
    <scope>NUCLEOTIDE SEQUENCE</scope>
    <source>
        <tissue evidence="1">Leaves</tissue>
    </source>
</reference>
<sequence>MPCCKKVPMLCLVSKAVAREHEMLLSKHHQTKASTSLIEDVALHE</sequence>
<proteinExistence type="predicted"/>
<accession>A0A396IMK3</accession>
<name>A0A396IMK3_MEDTR</name>